<name>A0ABY0UVG8_9FLAO</name>
<feature type="transmembrane region" description="Helical" evidence="1">
    <location>
        <begin position="101"/>
        <end position="120"/>
    </location>
</feature>
<protein>
    <recommendedName>
        <fullName evidence="4">DoxX-like family protein</fullName>
    </recommendedName>
</protein>
<dbReference type="Proteomes" id="UP000199574">
    <property type="component" value="Chromosome I"/>
</dbReference>
<dbReference type="EMBL" id="LT629754">
    <property type="protein sequence ID" value="SDT23933.1"/>
    <property type="molecule type" value="Genomic_DNA"/>
</dbReference>
<gene>
    <name evidence="2" type="ORF">SAMN05192545_3121</name>
</gene>
<feature type="transmembrane region" description="Helical" evidence="1">
    <location>
        <begin position="12"/>
        <end position="31"/>
    </location>
</feature>
<feature type="transmembrane region" description="Helical" evidence="1">
    <location>
        <begin position="132"/>
        <end position="151"/>
    </location>
</feature>
<keyword evidence="1" id="KW-0472">Membrane</keyword>
<keyword evidence="1" id="KW-1133">Transmembrane helix</keyword>
<feature type="transmembrane region" description="Helical" evidence="1">
    <location>
        <begin position="51"/>
        <end position="69"/>
    </location>
</feature>
<sequence length="152" mass="16773">MQYKTNSVNRRKLVAIGFGILAISLGIIFYLKVATPHHLGKYFTKAYYGQFGAIAICVELLAAAYYLFVGHKKTNFAMALFGFTVVLNSILNVFGLGTVSIAILIMSVLLVSAGVAFYIAFTNAFYLGKISILNVIFSFVLGNLIAFYFNYF</sequence>
<dbReference type="GeneID" id="90594033"/>
<evidence type="ECO:0000313" key="2">
    <source>
        <dbReference type="EMBL" id="SDT23933.1"/>
    </source>
</evidence>
<dbReference type="RefSeq" id="WP_091607480.1">
    <property type="nucleotide sequence ID" value="NZ_LT629754.1"/>
</dbReference>
<proteinExistence type="predicted"/>
<evidence type="ECO:0000256" key="1">
    <source>
        <dbReference type="SAM" id="Phobius"/>
    </source>
</evidence>
<evidence type="ECO:0000313" key="3">
    <source>
        <dbReference type="Proteomes" id="UP000199574"/>
    </source>
</evidence>
<keyword evidence="1" id="KW-0812">Transmembrane</keyword>
<accession>A0ABY0UVG8</accession>
<keyword evidence="3" id="KW-1185">Reference proteome</keyword>
<feature type="transmembrane region" description="Helical" evidence="1">
    <location>
        <begin position="76"/>
        <end position="95"/>
    </location>
</feature>
<evidence type="ECO:0008006" key="4">
    <source>
        <dbReference type="Google" id="ProtNLM"/>
    </source>
</evidence>
<organism evidence="2 3">
    <name type="scientific">Maribacter dokdonensis</name>
    <dbReference type="NCBI Taxonomy" id="320912"/>
    <lineage>
        <taxon>Bacteria</taxon>
        <taxon>Pseudomonadati</taxon>
        <taxon>Bacteroidota</taxon>
        <taxon>Flavobacteriia</taxon>
        <taxon>Flavobacteriales</taxon>
        <taxon>Flavobacteriaceae</taxon>
        <taxon>Maribacter</taxon>
    </lineage>
</organism>
<reference evidence="2 3" key="1">
    <citation type="submission" date="2016-10" db="EMBL/GenBank/DDBJ databases">
        <authorList>
            <person name="Varghese N."/>
            <person name="Submissions S."/>
        </authorList>
    </citation>
    <scope>NUCLEOTIDE SEQUENCE [LARGE SCALE GENOMIC DNA]</scope>
    <source>
        <strain evidence="2 3">MAR_2009_60</strain>
    </source>
</reference>